<evidence type="ECO:0000313" key="6">
    <source>
        <dbReference type="EMBL" id="KUR69975.1"/>
    </source>
</evidence>
<keyword evidence="4" id="KW-0233">DNA recombination</keyword>
<dbReference type="PANTHER" id="PTHR30349">
    <property type="entry name" value="PHAGE INTEGRASE-RELATED"/>
    <property type="match status" value="1"/>
</dbReference>
<dbReference type="InterPro" id="IPR011010">
    <property type="entry name" value="DNA_brk_join_enz"/>
</dbReference>
<dbReference type="Gene3D" id="1.10.443.10">
    <property type="entry name" value="Intergrase catalytic core"/>
    <property type="match status" value="1"/>
</dbReference>
<dbReference type="PANTHER" id="PTHR30349:SF64">
    <property type="entry name" value="PROPHAGE INTEGRASE INTD-RELATED"/>
    <property type="match status" value="1"/>
</dbReference>
<dbReference type="GO" id="GO:0003677">
    <property type="term" value="F:DNA binding"/>
    <property type="evidence" value="ECO:0007669"/>
    <property type="project" value="UniProtKB-KW"/>
</dbReference>
<protein>
    <submittedName>
        <fullName evidence="6">Recombinase XerD</fullName>
    </submittedName>
</protein>
<dbReference type="InterPro" id="IPR050090">
    <property type="entry name" value="Tyrosine_recombinase_XerCD"/>
</dbReference>
<evidence type="ECO:0000313" key="7">
    <source>
        <dbReference type="Proteomes" id="UP000058012"/>
    </source>
</evidence>
<dbReference type="InterPro" id="IPR013762">
    <property type="entry name" value="Integrase-like_cat_sf"/>
</dbReference>
<dbReference type="GO" id="GO:0006310">
    <property type="term" value="P:DNA recombination"/>
    <property type="evidence" value="ECO:0007669"/>
    <property type="project" value="UniProtKB-KW"/>
</dbReference>
<dbReference type="AlphaFoldDB" id="A0A117USD4"/>
<dbReference type="Gene3D" id="1.10.150.130">
    <property type="match status" value="1"/>
</dbReference>
<keyword evidence="2" id="KW-0229">DNA integration</keyword>
<sequence length="377" mass="42501">MAQLLFSTSAFRPDGSSVEDVPILLDARMRLIEPACAWLMHVALVRGRTRSSQTWRTYGEALYDWWQTLEANGWKWDEVGAGELAAYRDQMLRPRRETGQSLARSTINGRLRTIARFYRWSVAAGLMTQVPFAAQDIALSRSRPLGFLAHVDASGGRSRANELTVRHVPMLPRPLSPETIRRIVSGMSSRDRLMVEWAVTTGVRRMEVAGLTLRQLRRSGSEPMVPVQLEQTKGGRARMIYPPATLIDRTRAYVREERAVVLRRAARRNPDFMTDALFLTERGEPMTPRRIGVMFTAAAQSVGIAATFHALRHTFAAAMLRFLQREARENQDLNPLLTLQVLLGHADLATTSVYLRVVETDLSVIEASIDELYDALL</sequence>
<dbReference type="GO" id="GO:0015074">
    <property type="term" value="P:DNA integration"/>
    <property type="evidence" value="ECO:0007669"/>
    <property type="project" value="UniProtKB-KW"/>
</dbReference>
<dbReference type="EMBL" id="LLZS01000010">
    <property type="protein sequence ID" value="KUR69975.1"/>
    <property type="molecule type" value="Genomic_DNA"/>
</dbReference>
<proteinExistence type="inferred from homology"/>
<accession>A0A117USD4</accession>
<dbReference type="InterPro" id="IPR002104">
    <property type="entry name" value="Integrase_catalytic"/>
</dbReference>
<dbReference type="STRING" id="1117702.AQZ52_17465"/>
<gene>
    <name evidence="6" type="ORF">AQZ52_17465</name>
</gene>
<evidence type="ECO:0000256" key="3">
    <source>
        <dbReference type="ARBA" id="ARBA00023125"/>
    </source>
</evidence>
<evidence type="ECO:0000259" key="5">
    <source>
        <dbReference type="PROSITE" id="PS51898"/>
    </source>
</evidence>
<evidence type="ECO:0000256" key="4">
    <source>
        <dbReference type="ARBA" id="ARBA00023172"/>
    </source>
</evidence>
<dbReference type="OrthoDB" id="4020134at2"/>
<comment type="similarity">
    <text evidence="1">Belongs to the 'phage' integrase family.</text>
</comment>
<dbReference type="InterPro" id="IPR010998">
    <property type="entry name" value="Integrase_recombinase_N"/>
</dbReference>
<dbReference type="Pfam" id="PF00589">
    <property type="entry name" value="Phage_integrase"/>
    <property type="match status" value="1"/>
</dbReference>
<name>A0A117USD4_9SPHN</name>
<dbReference type="RefSeq" id="WP_067913949.1">
    <property type="nucleotide sequence ID" value="NZ_KQ954246.1"/>
</dbReference>
<dbReference type="SUPFAM" id="SSF56349">
    <property type="entry name" value="DNA breaking-rejoining enzymes"/>
    <property type="match status" value="1"/>
</dbReference>
<evidence type="ECO:0000256" key="1">
    <source>
        <dbReference type="ARBA" id="ARBA00008857"/>
    </source>
</evidence>
<dbReference type="PROSITE" id="PS51898">
    <property type="entry name" value="TYR_RECOMBINASE"/>
    <property type="match status" value="1"/>
</dbReference>
<keyword evidence="7" id="KW-1185">Reference proteome</keyword>
<reference evidence="6 7" key="1">
    <citation type="submission" date="2015-10" db="EMBL/GenBank/DDBJ databases">
        <title>Draft genome sequence of Novosphingobium fuchskuhlense DSM 25065 isolated from a surface water sample of the southwest basin of Lake Grosse Fuchskuhle.</title>
        <authorList>
            <person name="Ruckert C."/>
            <person name="Winkler A."/>
            <person name="Glaeser J."/>
            <person name="Grossart H.-P."/>
            <person name="Kalinowski J."/>
            <person name="Glaeser S."/>
        </authorList>
    </citation>
    <scope>NUCLEOTIDE SEQUENCE [LARGE SCALE GENOMIC DNA]</scope>
    <source>
        <strain evidence="6 7">FNE08-7</strain>
    </source>
</reference>
<evidence type="ECO:0000256" key="2">
    <source>
        <dbReference type="ARBA" id="ARBA00022908"/>
    </source>
</evidence>
<feature type="domain" description="Tyr recombinase" evidence="5">
    <location>
        <begin position="170"/>
        <end position="367"/>
    </location>
</feature>
<comment type="caution">
    <text evidence="6">The sequence shown here is derived from an EMBL/GenBank/DDBJ whole genome shotgun (WGS) entry which is preliminary data.</text>
</comment>
<keyword evidence="3" id="KW-0238">DNA-binding</keyword>
<dbReference type="Proteomes" id="UP000058012">
    <property type="component" value="Unassembled WGS sequence"/>
</dbReference>
<organism evidence="6 7">
    <name type="scientific">Novosphingobium fuchskuhlense</name>
    <dbReference type="NCBI Taxonomy" id="1117702"/>
    <lineage>
        <taxon>Bacteria</taxon>
        <taxon>Pseudomonadati</taxon>
        <taxon>Pseudomonadota</taxon>
        <taxon>Alphaproteobacteria</taxon>
        <taxon>Sphingomonadales</taxon>
        <taxon>Sphingomonadaceae</taxon>
        <taxon>Novosphingobium</taxon>
    </lineage>
</organism>